<evidence type="ECO:0000313" key="3">
    <source>
        <dbReference type="EMBL" id="CAL1616556.1"/>
    </source>
</evidence>
<feature type="coiled-coil region" evidence="1">
    <location>
        <begin position="433"/>
        <end position="460"/>
    </location>
</feature>
<feature type="compositionally biased region" description="Polar residues" evidence="2">
    <location>
        <begin position="99"/>
        <end position="123"/>
    </location>
</feature>
<name>A0AAV2MSQ6_KNICA</name>
<organism evidence="3 4">
    <name type="scientific">Knipowitschia caucasica</name>
    <name type="common">Caucasian dwarf goby</name>
    <name type="synonym">Pomatoschistus caucasicus</name>
    <dbReference type="NCBI Taxonomy" id="637954"/>
    <lineage>
        <taxon>Eukaryota</taxon>
        <taxon>Metazoa</taxon>
        <taxon>Chordata</taxon>
        <taxon>Craniata</taxon>
        <taxon>Vertebrata</taxon>
        <taxon>Euteleostomi</taxon>
        <taxon>Actinopterygii</taxon>
        <taxon>Neopterygii</taxon>
        <taxon>Teleostei</taxon>
        <taxon>Neoteleostei</taxon>
        <taxon>Acanthomorphata</taxon>
        <taxon>Gobiaria</taxon>
        <taxon>Gobiiformes</taxon>
        <taxon>Gobioidei</taxon>
        <taxon>Gobiidae</taxon>
        <taxon>Gobiinae</taxon>
        <taxon>Knipowitschia</taxon>
    </lineage>
</organism>
<evidence type="ECO:0000256" key="1">
    <source>
        <dbReference type="SAM" id="Coils"/>
    </source>
</evidence>
<dbReference type="EMBL" id="OZ035831">
    <property type="protein sequence ID" value="CAL1616556.1"/>
    <property type="molecule type" value="Genomic_DNA"/>
</dbReference>
<gene>
    <name evidence="3" type="ORF">KC01_LOCUS42290</name>
</gene>
<feature type="coiled-coil region" evidence="1">
    <location>
        <begin position="224"/>
        <end position="279"/>
    </location>
</feature>
<evidence type="ECO:0000313" key="4">
    <source>
        <dbReference type="Proteomes" id="UP001497482"/>
    </source>
</evidence>
<reference evidence="3 4" key="1">
    <citation type="submission" date="2024-04" db="EMBL/GenBank/DDBJ databases">
        <authorList>
            <person name="Waldvogel A.-M."/>
            <person name="Schoenle A."/>
        </authorList>
    </citation>
    <scope>NUCLEOTIDE SEQUENCE [LARGE SCALE GENOMIC DNA]</scope>
</reference>
<feature type="region of interest" description="Disordered" evidence="2">
    <location>
        <begin position="152"/>
        <end position="202"/>
    </location>
</feature>
<protein>
    <submittedName>
        <fullName evidence="3">Uncharacterized protein</fullName>
    </submittedName>
</protein>
<evidence type="ECO:0000256" key="2">
    <source>
        <dbReference type="SAM" id="MobiDB-lite"/>
    </source>
</evidence>
<dbReference type="AlphaFoldDB" id="A0AAV2MSQ6"/>
<proteinExistence type="predicted"/>
<dbReference type="Proteomes" id="UP001497482">
    <property type="component" value="Chromosome 9"/>
</dbReference>
<keyword evidence="1" id="KW-0175">Coiled coil</keyword>
<sequence>MSATQRHRLTAADAHRFTTLRSYAQKLRSEATLRSYTQKLRPEATLRSYAQKLRSEATLRSYAQKLRPEATLRSYAQKLHSEARLRSYTQKLHPEATPRSYTQKLHSEATPRSYSQKLHSETTLRSYTQKLHSEARLRSYTQKLHSEATFRNYTQKLHSEATPRSYTQKLHSEKYHTAPRLTDPPRPLVDDGRDAPESSASDRAALKQRLSGLQQKCLEEDTVLSGKKSQLSEVERALEKLQQKKQESLWEIAQLRERTGRLERERNTLESLLSKAEEDCVRWDLQALQRDSDQTPALKAPDVSINERQQRAVVEPEQNTLRRSEEEERASHWALQLLHEVRRLQELLPVHRGPKELPQSPTVEEALWALRSVRQQLQSFQSLQLSDNHMYQQGEPRCQKKQLWTEKDQQRLLQVHTAGQSGVQTQGTSAGVLARLKERLRDKDSELQQLQANMTQWKELTAHKIACKYEEQLSAELQRCKAKVLQSRNMLKAPAEGGHGGSEVELAPEGKLLRHIFSEVPELQRPPQPSSSTAV</sequence>
<keyword evidence="4" id="KW-1185">Reference proteome</keyword>
<feature type="compositionally biased region" description="Polar residues" evidence="2">
    <location>
        <begin position="152"/>
        <end position="169"/>
    </location>
</feature>
<accession>A0AAV2MSQ6</accession>
<feature type="region of interest" description="Disordered" evidence="2">
    <location>
        <begin position="88"/>
        <end position="123"/>
    </location>
</feature>